<dbReference type="Proteomes" id="UP000321773">
    <property type="component" value="Unassembled WGS sequence"/>
</dbReference>
<dbReference type="EMBL" id="BJWJ01000011">
    <property type="protein sequence ID" value="GEM04369.1"/>
    <property type="molecule type" value="Genomic_DNA"/>
</dbReference>
<dbReference type="RefSeq" id="WP_177220696.1">
    <property type="nucleotide sequence ID" value="NZ_FPAI01000013.1"/>
</dbReference>
<organism evidence="2 3">
    <name type="scientific">Halolactibacillus miurensis</name>
    <dbReference type="NCBI Taxonomy" id="306541"/>
    <lineage>
        <taxon>Bacteria</taxon>
        <taxon>Bacillati</taxon>
        <taxon>Bacillota</taxon>
        <taxon>Bacilli</taxon>
        <taxon>Bacillales</taxon>
        <taxon>Bacillaceae</taxon>
        <taxon>Halolactibacillus</taxon>
    </lineage>
</organism>
<dbReference type="EMBL" id="FPAI01000013">
    <property type="protein sequence ID" value="SFS85576.1"/>
    <property type="molecule type" value="Genomic_DNA"/>
</dbReference>
<protein>
    <submittedName>
        <fullName evidence="2">YfkD-like protein</fullName>
    </submittedName>
</protein>
<dbReference type="AlphaFoldDB" id="A0A1I6T8P0"/>
<evidence type="ECO:0000313" key="1">
    <source>
        <dbReference type="EMBL" id="GEM04369.1"/>
    </source>
</evidence>
<proteinExistence type="predicted"/>
<evidence type="ECO:0000313" key="3">
    <source>
        <dbReference type="Proteomes" id="UP000199139"/>
    </source>
</evidence>
<name>A0A1I6T8P0_9BACI</name>
<sequence>MKRRRLIISSVCLGIILCCMSILVLLTKGEEPFKSINQNNTVLMPTDMTESWYETLKVPIDNPELIETLNKSQYTTAFYTLGVEGSIFLGRWLLTCQIDDIQPVPYFIELTADVLKMDDNILELKKMKHITIEEERELLDVLIYIRPDELDHLTNEVTLDRTMTLQETMVFTSSTRVFISGVNITGQTTTADVYLKIEKNQPHLIVKNIVKAEIDTTWIDEGAFKVMN</sequence>
<reference evidence="1 4" key="2">
    <citation type="submission" date="2019-07" db="EMBL/GenBank/DDBJ databases">
        <title>Whole genome shotgun sequence of Halolactibacillus miurensis NBRC 100873.</title>
        <authorList>
            <person name="Hosoyama A."/>
            <person name="Uohara A."/>
            <person name="Ohji S."/>
            <person name="Ichikawa N."/>
        </authorList>
    </citation>
    <scope>NUCLEOTIDE SEQUENCE [LARGE SCALE GENOMIC DNA]</scope>
    <source>
        <strain evidence="1 4">NBRC 100873</strain>
    </source>
</reference>
<evidence type="ECO:0000313" key="2">
    <source>
        <dbReference type="EMBL" id="SFS85576.1"/>
    </source>
</evidence>
<dbReference type="STRING" id="306541.SAMN05421668_11344"/>
<evidence type="ECO:0000313" key="4">
    <source>
        <dbReference type="Proteomes" id="UP000321773"/>
    </source>
</evidence>
<dbReference type="Proteomes" id="UP000199139">
    <property type="component" value="Unassembled WGS sequence"/>
</dbReference>
<reference evidence="2 3" key="1">
    <citation type="submission" date="2016-10" db="EMBL/GenBank/DDBJ databases">
        <authorList>
            <person name="de Groot N.N."/>
        </authorList>
    </citation>
    <scope>NUCLEOTIDE SEQUENCE [LARGE SCALE GENOMIC DNA]</scope>
    <source>
        <strain evidence="2 3">DSM 17074</strain>
    </source>
</reference>
<dbReference type="Pfam" id="PF14167">
    <property type="entry name" value="YfkD"/>
    <property type="match status" value="1"/>
</dbReference>
<accession>A0A1I6T8P0</accession>
<gene>
    <name evidence="1" type="ORF">HMI01_13570</name>
    <name evidence="2" type="ORF">SAMN05421668_11344</name>
</gene>
<keyword evidence="4" id="KW-1185">Reference proteome</keyword>
<dbReference type="InterPro" id="IPR025548">
    <property type="entry name" value="YfkD"/>
</dbReference>